<evidence type="ECO:0000256" key="11">
    <source>
        <dbReference type="SAM" id="MobiDB-lite"/>
    </source>
</evidence>
<keyword evidence="6" id="KW-0811">Translocation</keyword>
<keyword evidence="3" id="KW-0813">Transport</keyword>
<dbReference type="PROSITE" id="PS51808">
    <property type="entry name" value="CHCH"/>
    <property type="match status" value="1"/>
</dbReference>
<dbReference type="Proteomes" id="UP001151582">
    <property type="component" value="Unassembled WGS sequence"/>
</dbReference>
<protein>
    <recommendedName>
        <fullName evidence="2">Mitochondrial intermembrane space import and assembly protein 40</fullName>
    </recommendedName>
    <alternativeName>
        <fullName evidence="10">Mitochondrial import inner membrane translocase TIM40</fullName>
    </alternativeName>
</protein>
<name>A0A9W8EBP3_9FUNG</name>
<keyword evidence="8" id="KW-1015">Disulfide bond</keyword>
<evidence type="ECO:0000256" key="4">
    <source>
        <dbReference type="ARBA" id="ARBA00022927"/>
    </source>
</evidence>
<sequence>MAAAEDKDTVLFLTEEEVNAASLFDSEDSSEVSPTSSSLTESPAQAYNPDTGEINWDCPCLGGMATTGPCAEQFRASFSCFVHSEADPKGSDCVGQFMAMQSCFAAHPDVYADLLGEEDPLELEQANEATGPQSGTTGSHFAEKTETTNQME</sequence>
<dbReference type="EMBL" id="JANBQB010000767">
    <property type="protein sequence ID" value="KAJ1973731.1"/>
    <property type="molecule type" value="Genomic_DNA"/>
</dbReference>
<dbReference type="InterPro" id="IPR039289">
    <property type="entry name" value="CHCHD4"/>
</dbReference>
<dbReference type="GO" id="GO:0045041">
    <property type="term" value="P:protein import into mitochondrial intermembrane space"/>
    <property type="evidence" value="ECO:0007669"/>
    <property type="project" value="InterPro"/>
</dbReference>
<feature type="domain" description="CHCH" evidence="12">
    <location>
        <begin position="70"/>
        <end position="105"/>
    </location>
</feature>
<feature type="compositionally biased region" description="Low complexity" evidence="11">
    <location>
        <begin position="31"/>
        <end position="43"/>
    </location>
</feature>
<keyword evidence="14" id="KW-1185">Reference proteome</keyword>
<proteinExistence type="predicted"/>
<evidence type="ECO:0000256" key="5">
    <source>
        <dbReference type="ARBA" id="ARBA00023002"/>
    </source>
</evidence>
<dbReference type="GO" id="GO:0005743">
    <property type="term" value="C:mitochondrial inner membrane"/>
    <property type="evidence" value="ECO:0007669"/>
    <property type="project" value="UniProtKB-SubCell"/>
</dbReference>
<dbReference type="Gene3D" id="1.10.287.2900">
    <property type="match status" value="1"/>
</dbReference>
<dbReference type="PANTHER" id="PTHR21622">
    <property type="entry name" value="COILED-COIL-HELIX-COILED-COIL-HELIX DOMAIN CONTAINING 4"/>
    <property type="match status" value="1"/>
</dbReference>
<evidence type="ECO:0000256" key="8">
    <source>
        <dbReference type="ARBA" id="ARBA00023157"/>
    </source>
</evidence>
<evidence type="ECO:0000256" key="3">
    <source>
        <dbReference type="ARBA" id="ARBA00022448"/>
    </source>
</evidence>
<evidence type="ECO:0000313" key="13">
    <source>
        <dbReference type="EMBL" id="KAJ1973731.1"/>
    </source>
</evidence>
<accession>A0A9W8EBP3</accession>
<dbReference type="GO" id="GO:0005758">
    <property type="term" value="C:mitochondrial intermembrane space"/>
    <property type="evidence" value="ECO:0007669"/>
    <property type="project" value="TreeGrafter"/>
</dbReference>
<gene>
    <name evidence="13" type="primary">MIA40_2</name>
    <name evidence="13" type="ORF">H4R34_004976</name>
</gene>
<evidence type="ECO:0000256" key="9">
    <source>
        <dbReference type="ARBA" id="ARBA00023284"/>
    </source>
</evidence>
<organism evidence="13 14">
    <name type="scientific">Dimargaris verticillata</name>
    <dbReference type="NCBI Taxonomy" id="2761393"/>
    <lineage>
        <taxon>Eukaryota</taxon>
        <taxon>Fungi</taxon>
        <taxon>Fungi incertae sedis</taxon>
        <taxon>Zoopagomycota</taxon>
        <taxon>Kickxellomycotina</taxon>
        <taxon>Dimargaritomycetes</taxon>
        <taxon>Dimargaritales</taxon>
        <taxon>Dimargaritaceae</taxon>
        <taxon>Dimargaris</taxon>
    </lineage>
</organism>
<dbReference type="PANTHER" id="PTHR21622:SF0">
    <property type="entry name" value="COILED-COIL-HELIX-COILED-COIL-HELIX DOMAIN CONTAINING 4"/>
    <property type="match status" value="1"/>
</dbReference>
<dbReference type="Pfam" id="PF06747">
    <property type="entry name" value="CHCH"/>
    <property type="match status" value="1"/>
</dbReference>
<evidence type="ECO:0000256" key="10">
    <source>
        <dbReference type="ARBA" id="ARBA00033150"/>
    </source>
</evidence>
<dbReference type="GO" id="GO:0015035">
    <property type="term" value="F:protein-disulfide reductase activity"/>
    <property type="evidence" value="ECO:0007669"/>
    <property type="project" value="InterPro"/>
</dbReference>
<evidence type="ECO:0000313" key="14">
    <source>
        <dbReference type="Proteomes" id="UP001151582"/>
    </source>
</evidence>
<comment type="caution">
    <text evidence="13">The sequence shown here is derived from an EMBL/GenBank/DDBJ whole genome shotgun (WGS) entry which is preliminary data.</text>
</comment>
<reference evidence="13" key="1">
    <citation type="submission" date="2022-07" db="EMBL/GenBank/DDBJ databases">
        <title>Phylogenomic reconstructions and comparative analyses of Kickxellomycotina fungi.</title>
        <authorList>
            <person name="Reynolds N.K."/>
            <person name="Stajich J.E."/>
            <person name="Barry K."/>
            <person name="Grigoriev I.V."/>
            <person name="Crous P."/>
            <person name="Smith M.E."/>
        </authorList>
    </citation>
    <scope>NUCLEOTIDE SEQUENCE</scope>
    <source>
        <strain evidence="13">RSA 567</strain>
    </source>
</reference>
<keyword evidence="4" id="KW-0653">Protein transport</keyword>
<evidence type="ECO:0000256" key="2">
    <source>
        <dbReference type="ARBA" id="ARBA00013714"/>
    </source>
</evidence>
<keyword evidence="5" id="KW-0560">Oxidoreductase</keyword>
<comment type="subcellular location">
    <subcellularLocation>
        <location evidence="1">Mitochondrion inner membrane</location>
        <topology evidence="1">Single-pass type II membrane protein</topology>
        <orientation evidence="1">Intermembrane side</orientation>
    </subcellularLocation>
</comment>
<feature type="region of interest" description="Disordered" evidence="11">
    <location>
        <begin position="22"/>
        <end position="50"/>
    </location>
</feature>
<keyword evidence="9" id="KW-0676">Redox-active center</keyword>
<evidence type="ECO:0000256" key="6">
    <source>
        <dbReference type="ARBA" id="ARBA00023010"/>
    </source>
</evidence>
<dbReference type="AlphaFoldDB" id="A0A9W8EBP3"/>
<dbReference type="InterPro" id="IPR010625">
    <property type="entry name" value="CHCH"/>
</dbReference>
<evidence type="ECO:0000259" key="12">
    <source>
        <dbReference type="Pfam" id="PF06747"/>
    </source>
</evidence>
<evidence type="ECO:0000256" key="7">
    <source>
        <dbReference type="ARBA" id="ARBA00023128"/>
    </source>
</evidence>
<feature type="compositionally biased region" description="Polar residues" evidence="11">
    <location>
        <begin position="127"/>
        <end position="139"/>
    </location>
</feature>
<evidence type="ECO:0000256" key="1">
    <source>
        <dbReference type="ARBA" id="ARBA00004164"/>
    </source>
</evidence>
<feature type="region of interest" description="Disordered" evidence="11">
    <location>
        <begin position="118"/>
        <end position="152"/>
    </location>
</feature>
<keyword evidence="7" id="KW-0496">Mitochondrion</keyword>
<dbReference type="OrthoDB" id="7481291at2759"/>